<evidence type="ECO:0000259" key="4">
    <source>
        <dbReference type="PROSITE" id="PS50113"/>
    </source>
</evidence>
<dbReference type="Gene3D" id="3.30.450.40">
    <property type="match status" value="1"/>
</dbReference>
<dbReference type="InterPro" id="IPR013655">
    <property type="entry name" value="PAS_fold_3"/>
</dbReference>
<comment type="caution">
    <text evidence="5">The sequence shown here is derived from an EMBL/GenBank/DDBJ whole genome shotgun (WGS) entry which is preliminary data.</text>
</comment>
<dbReference type="InterPro" id="IPR001610">
    <property type="entry name" value="PAC"/>
</dbReference>
<dbReference type="SMART" id="SM00091">
    <property type="entry name" value="PAS"/>
    <property type="match status" value="2"/>
</dbReference>
<dbReference type="SMART" id="SM00331">
    <property type="entry name" value="PP2C_SIG"/>
    <property type="match status" value="1"/>
</dbReference>
<dbReference type="SMART" id="SM00065">
    <property type="entry name" value="GAF"/>
    <property type="match status" value="1"/>
</dbReference>
<dbReference type="Pfam" id="PF07228">
    <property type="entry name" value="SpoIIE"/>
    <property type="match status" value="1"/>
</dbReference>
<protein>
    <recommendedName>
        <fullName evidence="7">PAS domain S-box-containing protein</fullName>
    </recommendedName>
</protein>
<keyword evidence="1" id="KW-0378">Hydrolase</keyword>
<gene>
    <name evidence="5" type="ORF">GCM10010531_36910</name>
</gene>
<dbReference type="InterPro" id="IPR036457">
    <property type="entry name" value="PPM-type-like_dom_sf"/>
</dbReference>
<evidence type="ECO:0000256" key="2">
    <source>
        <dbReference type="SAM" id="MobiDB-lite"/>
    </source>
</evidence>
<dbReference type="PANTHER" id="PTHR43156">
    <property type="entry name" value="STAGE II SPORULATION PROTEIN E-RELATED"/>
    <property type="match status" value="1"/>
</dbReference>
<dbReference type="Pfam" id="PF08448">
    <property type="entry name" value="PAS_4"/>
    <property type="match status" value="1"/>
</dbReference>
<evidence type="ECO:0000256" key="1">
    <source>
        <dbReference type="ARBA" id="ARBA00022801"/>
    </source>
</evidence>
<dbReference type="InterPro" id="IPR001932">
    <property type="entry name" value="PPM-type_phosphatase-like_dom"/>
</dbReference>
<dbReference type="SUPFAM" id="SSF55781">
    <property type="entry name" value="GAF domain-like"/>
    <property type="match status" value="1"/>
</dbReference>
<keyword evidence="6" id="KW-1185">Reference proteome</keyword>
<dbReference type="InterPro" id="IPR052016">
    <property type="entry name" value="Bact_Sigma-Reg"/>
</dbReference>
<dbReference type="InterPro" id="IPR000014">
    <property type="entry name" value="PAS"/>
</dbReference>
<dbReference type="InterPro" id="IPR035965">
    <property type="entry name" value="PAS-like_dom_sf"/>
</dbReference>
<sequence length="703" mass="76545">MSSPDPGTDSADARDRAADRLRIELAVDAAGVGSFDWDLVTRRLRWDDRLLAMFGYRRAEFDGTIDAFVDRLHPGDRDRVLDAMRAAIGTVGGYEAEFRVVLPDGSTRWVQARGRALGDEGGTATRLLGVGYDTTSPREGEARLTRVIEAMKAAFFSLDPHWRFTYLNAEAERVLAMGRDDALGGVLWELFPAALGSEFEERYRRAVACGEEQVFEAWYPAPLESWFEVRAWPTPDGLSVSFLDITERRAAEDRAVRTAARLALIAEVSALLSDQPVEGWTEEEAVQRVCEAVVPLLGDWVIASLVDEDGRMRDVGSWHVDPDLRRPVARYATLRLGALQSHAPVLRALASGQLRSVDDVGAVVGPMLPPGEVSDVFWSLAPRTAVTMPLAARGRTLGALSIYRSADRAPADAQDASTARDIADRLALALDNNRLYDQQRRLSEGLQRSLLTAPPQPDHAQIVVRYQPAARVAQVGGDWYDAFLQPSGATMLVIGDVVGHDTEAAAAMGQLRGMLRGIAYREGVGPAAVLTDLDAAMEGLATGAMATAVIAQVEQTRGERSAGLTRLRWSNAGHPPPLVIHHDGRIEELAGPRAELMLGVDPTVHRTEHVVTVRRGATLLLYTDGLVEDRDLPLDEGMARLKAVLAELAAESLDDLCDAVIERLRPQGLQDDVALVAIRLDSQDRPRPVDAGPRRLPPGIAPD</sequence>
<evidence type="ECO:0008006" key="7">
    <source>
        <dbReference type="Google" id="ProtNLM"/>
    </source>
</evidence>
<feature type="domain" description="PAC" evidence="4">
    <location>
        <begin position="94"/>
        <end position="146"/>
    </location>
</feature>
<feature type="domain" description="PAS" evidence="3">
    <location>
        <begin position="140"/>
        <end position="210"/>
    </location>
</feature>
<dbReference type="EMBL" id="BAAAVV010000011">
    <property type="protein sequence ID" value="GAA3179496.1"/>
    <property type="molecule type" value="Genomic_DNA"/>
</dbReference>
<evidence type="ECO:0000313" key="6">
    <source>
        <dbReference type="Proteomes" id="UP001499924"/>
    </source>
</evidence>
<dbReference type="PANTHER" id="PTHR43156:SF2">
    <property type="entry name" value="STAGE II SPORULATION PROTEIN E"/>
    <property type="match status" value="1"/>
</dbReference>
<dbReference type="Gene3D" id="3.30.450.20">
    <property type="entry name" value="PAS domain"/>
    <property type="match status" value="2"/>
</dbReference>
<name>A0ABP6PK44_9ACTN</name>
<dbReference type="NCBIfam" id="TIGR00229">
    <property type="entry name" value="sensory_box"/>
    <property type="match status" value="2"/>
</dbReference>
<dbReference type="SMART" id="SM00086">
    <property type="entry name" value="PAC"/>
    <property type="match status" value="1"/>
</dbReference>
<dbReference type="SUPFAM" id="SSF81606">
    <property type="entry name" value="PP2C-like"/>
    <property type="match status" value="1"/>
</dbReference>
<dbReference type="InterPro" id="IPR013656">
    <property type="entry name" value="PAS_4"/>
</dbReference>
<dbReference type="PROSITE" id="PS50112">
    <property type="entry name" value="PAS"/>
    <property type="match status" value="2"/>
</dbReference>
<proteinExistence type="predicted"/>
<dbReference type="SUPFAM" id="SSF55785">
    <property type="entry name" value="PYP-like sensor domain (PAS domain)"/>
    <property type="match status" value="2"/>
</dbReference>
<dbReference type="InterPro" id="IPR003018">
    <property type="entry name" value="GAF"/>
</dbReference>
<accession>A0ABP6PK44</accession>
<evidence type="ECO:0000313" key="5">
    <source>
        <dbReference type="EMBL" id="GAA3179496.1"/>
    </source>
</evidence>
<feature type="region of interest" description="Disordered" evidence="2">
    <location>
        <begin position="684"/>
        <end position="703"/>
    </location>
</feature>
<dbReference type="PROSITE" id="PS50113">
    <property type="entry name" value="PAC"/>
    <property type="match status" value="1"/>
</dbReference>
<organism evidence="5 6">
    <name type="scientific">Blastococcus jejuensis</name>
    <dbReference type="NCBI Taxonomy" id="351224"/>
    <lineage>
        <taxon>Bacteria</taxon>
        <taxon>Bacillati</taxon>
        <taxon>Actinomycetota</taxon>
        <taxon>Actinomycetes</taxon>
        <taxon>Geodermatophilales</taxon>
        <taxon>Geodermatophilaceae</taxon>
        <taxon>Blastococcus</taxon>
    </lineage>
</organism>
<reference evidence="6" key="1">
    <citation type="journal article" date="2019" name="Int. J. Syst. Evol. Microbiol.">
        <title>The Global Catalogue of Microorganisms (GCM) 10K type strain sequencing project: providing services to taxonomists for standard genome sequencing and annotation.</title>
        <authorList>
            <consortium name="The Broad Institute Genomics Platform"/>
            <consortium name="The Broad Institute Genome Sequencing Center for Infectious Disease"/>
            <person name="Wu L."/>
            <person name="Ma J."/>
        </authorList>
    </citation>
    <scope>NUCLEOTIDE SEQUENCE [LARGE SCALE GENOMIC DNA]</scope>
    <source>
        <strain evidence="6">JCM 15614</strain>
    </source>
</reference>
<dbReference type="InterPro" id="IPR000700">
    <property type="entry name" value="PAS-assoc_C"/>
</dbReference>
<feature type="domain" description="PAS" evidence="3">
    <location>
        <begin position="19"/>
        <end position="88"/>
    </location>
</feature>
<dbReference type="Pfam" id="PF13185">
    <property type="entry name" value="GAF_2"/>
    <property type="match status" value="1"/>
</dbReference>
<dbReference type="RefSeq" id="WP_344690497.1">
    <property type="nucleotide sequence ID" value="NZ_BAAAVV010000011.1"/>
</dbReference>
<dbReference type="Gene3D" id="3.60.40.10">
    <property type="entry name" value="PPM-type phosphatase domain"/>
    <property type="match status" value="1"/>
</dbReference>
<evidence type="ECO:0000259" key="3">
    <source>
        <dbReference type="PROSITE" id="PS50112"/>
    </source>
</evidence>
<dbReference type="Proteomes" id="UP001499924">
    <property type="component" value="Unassembled WGS sequence"/>
</dbReference>
<dbReference type="CDD" id="cd00130">
    <property type="entry name" value="PAS"/>
    <property type="match status" value="2"/>
</dbReference>
<dbReference type="InterPro" id="IPR029016">
    <property type="entry name" value="GAF-like_dom_sf"/>
</dbReference>
<dbReference type="Gene3D" id="2.10.70.100">
    <property type="match status" value="1"/>
</dbReference>
<dbReference type="Pfam" id="PF08447">
    <property type="entry name" value="PAS_3"/>
    <property type="match status" value="1"/>
</dbReference>